<protein>
    <submittedName>
        <fullName evidence="1">Uncharacterized protein</fullName>
    </submittedName>
</protein>
<keyword evidence="1" id="KW-0614">Plasmid</keyword>
<proteinExistence type="predicted"/>
<dbReference type="EMBL" id="VMRG01000003">
    <property type="protein sequence ID" value="KAA6230491.1"/>
    <property type="molecule type" value="Genomic_DNA"/>
</dbReference>
<geneLocation type="plasmid" evidence="1">
    <name>pl1</name>
</geneLocation>
<accession>A0A5M8I5F5</accession>
<reference evidence="1" key="1">
    <citation type="submission" date="2019-07" db="EMBL/GenBank/DDBJ databases">
        <title>Draft genome Sequence of Chlorobium phaeovibrioides sp. strain PhvTcv-s14, from the Phylum Chlorobi.</title>
        <authorList>
            <person name="Babenko V."/>
            <person name="Boldyreva D."/>
            <person name="Kanygina A."/>
            <person name="Selezneva O."/>
            <person name="Akopiyan T."/>
            <person name="Lunina O."/>
        </authorList>
    </citation>
    <scope>NUCLEOTIDE SEQUENCE [LARGE SCALE GENOMIC DNA]</scope>
    <source>
        <strain evidence="1">GrTcv12</strain>
        <plasmid evidence="1">pl1</plasmid>
    </source>
</reference>
<organism evidence="1">
    <name type="scientific">Chlorobium phaeovibrioides</name>
    <dbReference type="NCBI Taxonomy" id="1094"/>
    <lineage>
        <taxon>Bacteria</taxon>
        <taxon>Pseudomonadati</taxon>
        <taxon>Chlorobiota</taxon>
        <taxon>Chlorobiia</taxon>
        <taxon>Chlorobiales</taxon>
        <taxon>Chlorobiaceae</taxon>
        <taxon>Chlorobium/Pelodictyon group</taxon>
        <taxon>Chlorobium</taxon>
    </lineage>
</organism>
<name>A0A5M8I5F5_CHLPH</name>
<gene>
    <name evidence="1" type="ORF">FP507_10750</name>
</gene>
<dbReference type="AlphaFoldDB" id="A0A5M8I5F5"/>
<dbReference type="Proteomes" id="UP000327458">
    <property type="component" value="Plasmid pl1"/>
</dbReference>
<comment type="caution">
    <text evidence="1">The sequence shown here is derived from an EMBL/GenBank/DDBJ whole genome shotgun (WGS) entry which is preliminary data.</text>
</comment>
<evidence type="ECO:0000313" key="1">
    <source>
        <dbReference type="EMBL" id="KAA6230491.1"/>
    </source>
</evidence>
<dbReference type="RefSeq" id="WP_151418943.1">
    <property type="nucleotide sequence ID" value="NZ_CM018433.1"/>
</dbReference>
<sequence length="289" mass="32898">MGDIEIDLYGDWVKYLRNELSGFGYSDIPSNNEAVVHTYLNLVRRLIQPIPRKVLKSSEFACPPQYQQGLADVERQISQGRDLKPYLSKKLANSRYNDHFLNDWGIHHLHLGRTLEPDGRFMVRSGPVLCCRFEKAVAYFIQVISHGEWAKQELVAILHRNWPESIKQFRLKNVTGMAVKLTDQDIRCLRRKNVNTVVDIGNGVMYGQIGGGFTASGISVDVVMKADYYKMKFQQMQTDVIDNIADIARAGKAKGVFLPNTPQFRLAMKGNQVFVVEVNCRLEAFLESL</sequence>